<feature type="domain" description="KTSC" evidence="1">
    <location>
        <begin position="240"/>
        <end position="293"/>
    </location>
</feature>
<evidence type="ECO:0000259" key="1">
    <source>
        <dbReference type="Pfam" id="PF13619"/>
    </source>
</evidence>
<dbReference type="EMBL" id="ON649699">
    <property type="protein sequence ID" value="UVF62281.1"/>
    <property type="molecule type" value="Genomic_DNA"/>
</dbReference>
<dbReference type="Proteomes" id="UP001156919">
    <property type="component" value="Segment"/>
</dbReference>
<evidence type="ECO:0000313" key="3">
    <source>
        <dbReference type="Proteomes" id="UP001156919"/>
    </source>
</evidence>
<evidence type="ECO:0000313" key="2">
    <source>
        <dbReference type="EMBL" id="UVF62281.1"/>
    </source>
</evidence>
<reference evidence="2 3" key="1">
    <citation type="submission" date="2022-05" db="EMBL/GenBank/DDBJ databases">
        <title>Diverse viruses of marine archaea discovered using metagenomics.</title>
        <authorList>
            <person name="Zhou Y."/>
        </authorList>
    </citation>
    <scope>NUCLEOTIDE SEQUENCE [LARGE SCALE GENOMIC DNA]</scope>
    <source>
        <strain evidence="2">YSH_462411</strain>
    </source>
</reference>
<keyword evidence="3" id="KW-1185">Reference proteome</keyword>
<proteinExistence type="predicted"/>
<dbReference type="InterPro" id="IPR025309">
    <property type="entry name" value="KTSC_dom"/>
</dbReference>
<organism evidence="2 3">
    <name type="scientific">Nitrososphaeria virus YSH_462411</name>
    <dbReference type="NCBI Taxonomy" id="3071321"/>
    <lineage>
        <taxon>Viruses</taxon>
        <taxon>Duplodnaviria</taxon>
        <taxon>Heunggongvirae</taxon>
        <taxon>Uroviricota</taxon>
        <taxon>Caudoviricetes</taxon>
        <taxon>Juravirales</taxon>
        <taxon>Yangangviridae</taxon>
        <taxon>Nohelivirus</taxon>
        <taxon>Nohelivirus yangshanense</taxon>
    </lineage>
</organism>
<protein>
    <recommendedName>
        <fullName evidence="1">KTSC domain-containing protein</fullName>
    </recommendedName>
</protein>
<name>A0A976UAF5_9CAUD</name>
<sequence length="298" mass="33957">MAKYSRVHRHDVSYLSKAVRKELTIKYDVFNLATKTLEIEYDIFILSGIKSLELIYDSRQLATKTLELEYELNGDVLAELEIIYTNWGGTGKGFPVSELPMPTIDPKHKVTNIIQIPIKARLLENLENRVPTSGRLKDRYVGKIEAKTNKFYKVVKTNGIDSRLVDPQHILFDILGQLKNNVKSVGLKSKLNFRPILEMIRRNLLIIEGRVETFTFEDTNTPAIGDPINFDREPTFQNPSSFVGLVTYFPDTQDMIIVLNGKPYNYCNVPQRTFDAFKGADSPGAFYNRNIKGLLTCA</sequence>
<accession>A0A976UAF5</accession>
<dbReference type="Pfam" id="PF13619">
    <property type="entry name" value="KTSC"/>
    <property type="match status" value="1"/>
</dbReference>